<evidence type="ECO:0000313" key="3">
    <source>
        <dbReference type="Proteomes" id="UP000604117"/>
    </source>
</evidence>
<organism evidence="2 3">
    <name type="scientific">Asanoa siamensis</name>
    <dbReference type="NCBI Taxonomy" id="926357"/>
    <lineage>
        <taxon>Bacteria</taxon>
        <taxon>Bacillati</taxon>
        <taxon>Actinomycetota</taxon>
        <taxon>Actinomycetes</taxon>
        <taxon>Micromonosporales</taxon>
        <taxon>Micromonosporaceae</taxon>
        <taxon>Asanoa</taxon>
    </lineage>
</organism>
<protein>
    <submittedName>
        <fullName evidence="2">Uncharacterized protein</fullName>
    </submittedName>
</protein>
<comment type="caution">
    <text evidence="2">The sequence shown here is derived from an EMBL/GenBank/DDBJ whole genome shotgun (WGS) entry which is preliminary data.</text>
</comment>
<evidence type="ECO:0000256" key="1">
    <source>
        <dbReference type="SAM" id="MobiDB-lite"/>
    </source>
</evidence>
<gene>
    <name evidence="2" type="ORF">Asi02nite_56510</name>
</gene>
<feature type="compositionally biased region" description="Basic and acidic residues" evidence="1">
    <location>
        <begin position="9"/>
        <end position="32"/>
    </location>
</feature>
<sequence>MTDDWTWDDDGHGPHDDPAGFDGVGDHHDHFGYDGGDDYDAAGGYGGPGDDHGGFDDLSGGDLSSGDGLSAGDHLAGHDDPAGFGADDPFAPDALVSDHHNWAAGLDEDGTDGLGPIDATHLFGTDPDVSAYTDALWPTPEFPAALDLGAALPEPIDGAPWTDPASLGVAGPADLVAGDAPEPADLAAYAGLDPASSGWEALVGSEDPATSALARFWGPPLA</sequence>
<keyword evidence="3" id="KW-1185">Reference proteome</keyword>
<proteinExistence type="predicted"/>
<accession>A0ABQ4CYN3</accession>
<feature type="compositionally biased region" description="Low complexity" evidence="1">
    <location>
        <begin position="56"/>
        <end position="74"/>
    </location>
</feature>
<dbReference type="Proteomes" id="UP000604117">
    <property type="component" value="Unassembled WGS sequence"/>
</dbReference>
<feature type="region of interest" description="Disordered" evidence="1">
    <location>
        <begin position="1"/>
        <end position="91"/>
    </location>
</feature>
<reference evidence="2 3" key="1">
    <citation type="submission" date="2021-01" db="EMBL/GenBank/DDBJ databases">
        <title>Whole genome shotgun sequence of Asanoa siamensis NBRC 107932.</title>
        <authorList>
            <person name="Komaki H."/>
            <person name="Tamura T."/>
        </authorList>
    </citation>
    <scope>NUCLEOTIDE SEQUENCE [LARGE SCALE GENOMIC DNA]</scope>
    <source>
        <strain evidence="2 3">NBRC 107932</strain>
    </source>
</reference>
<evidence type="ECO:0000313" key="2">
    <source>
        <dbReference type="EMBL" id="GIF76133.1"/>
    </source>
</evidence>
<dbReference type="EMBL" id="BONE01000054">
    <property type="protein sequence ID" value="GIF76133.1"/>
    <property type="molecule type" value="Genomic_DNA"/>
</dbReference>
<dbReference type="RefSeq" id="WP_203716968.1">
    <property type="nucleotide sequence ID" value="NZ_BONE01000054.1"/>
</dbReference>
<name>A0ABQ4CYN3_9ACTN</name>